<dbReference type="VEuPathDB" id="MicrosporidiaDB:NCER_100972"/>
<accession>A0A0F9YPR4</accession>
<sequence>MQNNNETFWNIEDESDEDFESLINGTQEEIKKDDEPTLQDEILTSENMDFLWSDDEEENVFKIQKNKTVHFEISQDKNNLEQNNTKFNFTNEKGMCEVKKTFNGVISENDAFNNVDGFVNKNISNDATNFTANNKLSEILKAENNKNGDERILSEKIIATQLEQIVNEEPYKLQNVTQEKIKEDVFNKLSNIEKIEEDIKKLSIDASNNSNFDTILTSEEISQDIIQEQHGDFDLPFSTSFENSVLTDGCKHQNNVTACNNEDVNLESRTSNFIEKEDKQTEKTNLLFSNTNIDTKALVESTNTPNDTELVKNGKGNIKWSSADLTIKKPLVCVFGNSVLSLNSSFQKRYLKDGTQKEVDVNIFRRFKLLHFFEIVDDEITDFFEGKSLNLILQLIKLKDIHAESICEVIGAKQVQYSSKTFVDTEKSYDINTALNISTFNNRMAIDYCLKKEMWILALLISKNDPKIIERIFSEILDEDMRFLFCDNTFKMNQSWINYFMHFANSPKSHLHTKYILEVFKNDYTDGCLVLISLFLCNIIDLKDYFEYFTHRHAILQILLIIHKKIKKICGIDILMYEYINDTKERDLEGVKKFYKLYKKEFRKDFQIILDEWFKLNWNFGIKNVLNFGISKILDMPESNDKNNINVVSTHEQKKNIKKSNEYICNVSDQNAHLNSLENQEISHKVDRSIGINENVNKPNKAVYKDNEHSKSFADFFDNDRSLNEDKIEDDTALFLSSFSLNEDDNVDIKKSKSTESDAESNSSFFGIFNLFKKKSYKIDIKASDDIKYDPVAKKWISGSQSVASKQDILNKPQIPVPKIKPNVNAFNTANKDSAVKKNSLDVKKMSLYAGKKKTNIVEFSTIKKDKKM</sequence>
<evidence type="ECO:0000313" key="1">
    <source>
        <dbReference type="EMBL" id="KKO74627.1"/>
    </source>
</evidence>
<comment type="caution">
    <text evidence="1">The sequence shown here is derived from an EMBL/GenBank/DDBJ whole genome shotgun (WGS) entry which is preliminary data.</text>
</comment>
<dbReference type="GeneID" id="36320929"/>
<organism evidence="1 2">
    <name type="scientific">Vairimorpha ceranae</name>
    <dbReference type="NCBI Taxonomy" id="40302"/>
    <lineage>
        <taxon>Eukaryota</taxon>
        <taxon>Fungi</taxon>
        <taxon>Fungi incertae sedis</taxon>
        <taxon>Microsporidia</taxon>
        <taxon>Nosematidae</taxon>
        <taxon>Vairimorpha</taxon>
    </lineage>
</organism>
<dbReference type="RefSeq" id="XP_024330369.1">
    <property type="nucleotide sequence ID" value="XM_024475981.1"/>
</dbReference>
<evidence type="ECO:0000313" key="2">
    <source>
        <dbReference type="Proteomes" id="UP000034350"/>
    </source>
</evidence>
<name>A0A0F9YPR4_9MICR</name>
<dbReference type="VEuPathDB" id="MicrosporidiaDB:AAJ76_5500018730"/>
<protein>
    <submittedName>
        <fullName evidence="1">Uncharacterized protein</fullName>
    </submittedName>
</protein>
<dbReference type="EMBL" id="JPQZ01000055">
    <property type="protein sequence ID" value="KKO74627.1"/>
    <property type="molecule type" value="Genomic_DNA"/>
</dbReference>
<gene>
    <name evidence="1" type="ORF">AAJ76_5500018730</name>
</gene>
<proteinExistence type="predicted"/>
<dbReference type="VEuPathDB" id="MicrosporidiaDB:G9O61_00g012930"/>
<dbReference type="OrthoDB" id="2192860at2759"/>
<dbReference type="AlphaFoldDB" id="A0A0F9YPR4"/>
<reference evidence="1 2" key="1">
    <citation type="journal article" date="2015" name="Environ. Microbiol.">
        <title>Genome analyses suggest the presence of polyploidy and recent human-driven expansions in eight global populations of the honeybee pathogen Nosema ceranae.</title>
        <authorList>
            <person name="Pelin A."/>
            <person name="Selman M."/>
            <person name="Aris-Brosou S."/>
            <person name="Farinelli L."/>
            <person name="Corradi N."/>
        </authorList>
    </citation>
    <scope>NUCLEOTIDE SEQUENCE [LARGE SCALE GENOMIC DNA]</scope>
    <source>
        <strain evidence="1 2">PA08 1199</strain>
    </source>
</reference>
<dbReference type="Proteomes" id="UP000034350">
    <property type="component" value="Unassembled WGS sequence"/>
</dbReference>
<keyword evidence="2" id="KW-1185">Reference proteome</keyword>